<protein>
    <submittedName>
        <fullName evidence="1">Uncharacterized protein</fullName>
    </submittedName>
</protein>
<comment type="caution">
    <text evidence="1">The sequence shown here is derived from an EMBL/GenBank/DDBJ whole genome shotgun (WGS) entry which is preliminary data.</text>
</comment>
<evidence type="ECO:0000313" key="1">
    <source>
        <dbReference type="EMBL" id="KAJ1951586.1"/>
    </source>
</evidence>
<gene>
    <name evidence="1" type="ORF">FBU59_000061</name>
</gene>
<proteinExistence type="predicted"/>
<reference evidence="1" key="1">
    <citation type="submission" date="2022-07" db="EMBL/GenBank/DDBJ databases">
        <title>Phylogenomic reconstructions and comparative analyses of Kickxellomycotina fungi.</title>
        <authorList>
            <person name="Reynolds N.K."/>
            <person name="Stajich J.E."/>
            <person name="Barry K."/>
            <person name="Grigoriev I.V."/>
            <person name="Crous P."/>
            <person name="Smith M.E."/>
        </authorList>
    </citation>
    <scope>NUCLEOTIDE SEQUENCE</scope>
    <source>
        <strain evidence="1">NRRL 5244</strain>
    </source>
</reference>
<dbReference type="Proteomes" id="UP001150603">
    <property type="component" value="Unassembled WGS sequence"/>
</dbReference>
<sequence>MSANTHTFDEQWPVDVSRRLLSRQLMVKGTRIFTKDSGGAYKFSLGEFANQDSVHAAIVDNGGVVLSLKDASMADMILDMVPCRRYGRKTYLPVLVLKSLQANKLVDITKYRVNTASKRGGKDLSKIRAGNRTSMYETRTQPLMEAPVDVKRRLSDIPGEYPSDAMDPEDRITDILLSSQAQSLEQLHERAVASPGSQAGRTDQQMLTGHDKGKRNSGSQRLEGLGEKTRLKSPATPPKAQRVADTYRRRTATPTVSQSSLLSSPKAAPGVSQKGGVALTSAKSVGERSGSRQKPSLPRRKSAVDIISQVVTRSANQDARADFEMAAAQDDYESPELGLPTIDEPLDENNEIVRSEDSSGQALPAENQEDKVKPESSQAAKSDAVDLGELVSSDGEYPDPQSFLRDRKAQAVGDGHGKAPNSPGLAELAEEHESGAASPEPISTAPQRAKLLGKRRRKRRSAPEGYGQAALRVVVNEDSGAESAGSPKSDRTRDKQGDVTRTTPQRRRSELMRNYTPYSASKRIRVSSSDSPLMASLGVGVQSNEASKNVDQEYPALTTDQQSGDSIEEIMNGSGSSKVVEDPVADLMSDADTSPIAASSDIEEDENHEKDEADHEQMLQPERETKQFVNEPPTAVRRSSRLKQKSEQLASSSQHQEPAQPAKSRQRSKRGQSLPVSNKARRSRPTWGRPKSSALPRSEVLNESEPVGNTDSALDSPMSNTEQLQSPEMVGVFSPATLAANIAEAIAAENWRPAAEMFDELDEEETTAEEPANEQRQQQEQVETGASTGVPRLPRPHHRRVSSHHQLSFCEQVLRSLDHSAPTSSRRLNESLPQSPATPQRPVPLHLRSAVSPPSSPALATVIGGTMRVFGDNEVEMTMADKELMCRHVKGLIFGTECSPRDALRKLFMCSGNWGLARSWILAGTKQPAGAWTSEEDSVLLQGTDVESLRRLRERRGPESVYRRLQFFNEFYS</sequence>
<dbReference type="EMBL" id="JANBPW010000004">
    <property type="protein sequence ID" value="KAJ1951586.1"/>
    <property type="molecule type" value="Genomic_DNA"/>
</dbReference>
<evidence type="ECO:0000313" key="2">
    <source>
        <dbReference type="Proteomes" id="UP001150603"/>
    </source>
</evidence>
<accession>A0ACC1JI48</accession>
<name>A0ACC1JI48_9FUNG</name>
<keyword evidence="2" id="KW-1185">Reference proteome</keyword>
<organism evidence="1 2">
    <name type="scientific">Linderina macrospora</name>
    <dbReference type="NCBI Taxonomy" id="4868"/>
    <lineage>
        <taxon>Eukaryota</taxon>
        <taxon>Fungi</taxon>
        <taxon>Fungi incertae sedis</taxon>
        <taxon>Zoopagomycota</taxon>
        <taxon>Kickxellomycotina</taxon>
        <taxon>Kickxellomycetes</taxon>
        <taxon>Kickxellales</taxon>
        <taxon>Kickxellaceae</taxon>
        <taxon>Linderina</taxon>
    </lineage>
</organism>